<proteinExistence type="predicted"/>
<gene>
    <name evidence="4" type="primary">B16-1</name>
</gene>
<keyword evidence="6" id="KW-1185">Reference proteome</keyword>
<dbReference type="InterPro" id="IPR025315">
    <property type="entry name" value="DUF4220"/>
</dbReference>
<dbReference type="OMA" id="KCADIEN"/>
<reference evidence="5" key="1">
    <citation type="journal article" date="2013" name="Nat. Commun.">
        <title>Whole-genome sequencing of Oryza brachyantha reveals mechanisms underlying Oryza genome evolution.</title>
        <authorList>
            <person name="Chen J."/>
            <person name="Huang Q."/>
            <person name="Gao D."/>
            <person name="Wang J."/>
            <person name="Lang Y."/>
            <person name="Liu T."/>
            <person name="Li B."/>
            <person name="Bai Z."/>
            <person name="Luis Goicoechea J."/>
            <person name="Liang C."/>
            <person name="Chen C."/>
            <person name="Zhang W."/>
            <person name="Sun S."/>
            <person name="Liao Y."/>
            <person name="Zhang X."/>
            <person name="Yang L."/>
            <person name="Song C."/>
            <person name="Wang M."/>
            <person name="Shi J."/>
            <person name="Liu G."/>
            <person name="Liu J."/>
            <person name="Zhou H."/>
            <person name="Zhou W."/>
            <person name="Yu Q."/>
            <person name="An N."/>
            <person name="Chen Y."/>
            <person name="Cai Q."/>
            <person name="Wang B."/>
            <person name="Liu B."/>
            <person name="Min J."/>
            <person name="Huang Y."/>
            <person name="Wu H."/>
            <person name="Li Z."/>
            <person name="Zhang Y."/>
            <person name="Yin Y."/>
            <person name="Song W."/>
            <person name="Jiang J."/>
            <person name="Jackson S.A."/>
            <person name="Wing R.A."/>
            <person name="Wang J."/>
            <person name="Chen M."/>
        </authorList>
    </citation>
    <scope>NUCLEOTIDE SEQUENCE [LARGE SCALE GENOMIC DNA]</scope>
    <source>
        <strain evidence="5">IRGC 101232</strain>
    </source>
</reference>
<dbReference type="Pfam" id="PF04578">
    <property type="entry name" value="DUF594"/>
    <property type="match status" value="1"/>
</dbReference>
<protein>
    <recommendedName>
        <fullName evidence="3">DUF4220 domain-containing protein</fullName>
    </recommendedName>
</protein>
<dbReference type="InterPro" id="IPR007658">
    <property type="entry name" value="DUF594"/>
</dbReference>
<dbReference type="Proteomes" id="UP000006038">
    <property type="component" value="Chromosome 4"/>
</dbReference>
<feature type="compositionally biased region" description="Polar residues" evidence="1">
    <location>
        <begin position="566"/>
        <end position="587"/>
    </location>
</feature>
<feature type="transmembrane region" description="Helical" evidence="2">
    <location>
        <begin position="14"/>
        <end position="36"/>
    </location>
</feature>
<feature type="transmembrane region" description="Helical" evidence="2">
    <location>
        <begin position="48"/>
        <end position="67"/>
    </location>
</feature>
<accession>J3LVH1</accession>
<reference evidence="5" key="2">
    <citation type="submission" date="2013-04" db="UniProtKB">
        <authorList>
            <consortium name="EnsemblPlants"/>
        </authorList>
    </citation>
    <scope>IDENTIFICATION</scope>
</reference>
<evidence type="ECO:0000313" key="6">
    <source>
        <dbReference type="Proteomes" id="UP000006038"/>
    </source>
</evidence>
<dbReference type="eggNOG" id="ENOG502QQBP">
    <property type="taxonomic scope" value="Eukaryota"/>
</dbReference>
<evidence type="ECO:0000256" key="1">
    <source>
        <dbReference type="SAM" id="MobiDB-lite"/>
    </source>
</evidence>
<reference evidence="4" key="3">
    <citation type="submission" date="2013-12" db="EMBL/GenBank/DDBJ databases">
        <title>Transition of Euchromatin to Heterochromatin in the Oryza Genomes.</title>
        <authorList>
            <person name="Song C."/>
            <person name="Liu T."/>
            <person name="Li B."/>
            <person name="Shi J."/>
            <person name="Lu F."/>
        </authorList>
    </citation>
    <scope>NUCLEOTIDE SEQUENCE</scope>
</reference>
<keyword evidence="2" id="KW-0472">Membrane</keyword>
<feature type="transmembrane region" description="Helical" evidence="2">
    <location>
        <begin position="290"/>
        <end position="309"/>
    </location>
</feature>
<evidence type="ECO:0000259" key="3">
    <source>
        <dbReference type="Pfam" id="PF13968"/>
    </source>
</evidence>
<dbReference type="EMBL" id="KF957854">
    <property type="protein sequence ID" value="AHW98492.1"/>
    <property type="molecule type" value="Genomic_DNA"/>
</dbReference>
<keyword evidence="2" id="KW-0812">Transmembrane</keyword>
<feature type="compositionally biased region" description="Basic and acidic residues" evidence="1">
    <location>
        <begin position="530"/>
        <end position="564"/>
    </location>
</feature>
<evidence type="ECO:0000313" key="5">
    <source>
        <dbReference type="EnsemblPlants" id="OB04G11460.1"/>
    </source>
</evidence>
<name>J3LVH1_ORYBR</name>
<evidence type="ECO:0000313" key="4">
    <source>
        <dbReference type="EMBL" id="AHW98492.1"/>
    </source>
</evidence>
<dbReference type="Pfam" id="PF13968">
    <property type="entry name" value="DUF4220"/>
    <property type="match status" value="1"/>
</dbReference>
<keyword evidence="2" id="KW-1133">Transmembrane helix</keyword>
<feature type="transmembrane region" description="Helical" evidence="2">
    <location>
        <begin position="111"/>
        <end position="130"/>
    </location>
</feature>
<dbReference type="EnsemblPlants" id="OB04G11460.1">
    <property type="protein sequence ID" value="OB04G11460.1"/>
    <property type="gene ID" value="OB04G11460"/>
</dbReference>
<sequence>MATAGLLVHLWKAWGIQILVLVSFMLQVFLLIFAGIRRRNASTAARILLWLAYLLADNVSVYALGHMSLNSRPQEDRLVAFWAPFFLLHLGGQDNITAYSLEDNQLWKRHLLTLLVQVSGVAYVLCLYVASAGRTLIPASFVMFVLGVIKYGERVWALKCADIENLGSSLDIPAGEYSKLDRRGNLGEEEEVLLGAHYLFSLCRNEFVDRKPTVAAYKAAAAIKQGRQFELKGAMYMYELSEVELSLMYDFLYTKAPVIHTWYGCCIRLISPLGLLITFLLFQLSGIKDAYSRIDVAITYLLLIGAIILEMTSLFRALGSTWVCASLHARRWDQLHALVLCVRRLVRAGGNRRWLHSIGQHNLLDFCTRDKTKLKDRITKAIGLGDWWSRSHYSSTISISVEFKELVINQIVKMMRDWSRWNIRYVRGRAILTDCGMFDDIGWSVDGKDLDECILVWHIATDIYLSCYKDDQEMFKPEMAPLVKAIKVLSNYMGYLLLVRPYLMPGGVRRSLYRDNCPYLEEFSSIISTREDKSNHSKGEKDMSSHSRDEKGSSHGHSTGDVDSVRISTGEQDMQLSTGEVNRQQSIEEVEDRNTISTGQDGDKNMVSTREVKDKIEISIEEDGSSYPLLTQSEKLAKYLLQRFSDESFQTAYYRGPHLAGKLIGNQWDVPNILEVIFGVWVEFLCYTAHNCTEVPHCRQLGRGGDFLTVVRLVIYHIELFGINR</sequence>
<dbReference type="STRING" id="4533.J3LVH1"/>
<dbReference type="HOGENOM" id="CLU_009180_5_2_1"/>
<feature type="region of interest" description="Disordered" evidence="1">
    <location>
        <begin position="530"/>
        <end position="606"/>
    </location>
</feature>
<feature type="domain" description="DUF4220" evidence="3">
    <location>
        <begin position="50"/>
        <end position="366"/>
    </location>
</feature>
<organism evidence="5">
    <name type="scientific">Oryza brachyantha</name>
    <name type="common">malo sina</name>
    <dbReference type="NCBI Taxonomy" id="4533"/>
    <lineage>
        <taxon>Eukaryota</taxon>
        <taxon>Viridiplantae</taxon>
        <taxon>Streptophyta</taxon>
        <taxon>Embryophyta</taxon>
        <taxon>Tracheophyta</taxon>
        <taxon>Spermatophyta</taxon>
        <taxon>Magnoliopsida</taxon>
        <taxon>Liliopsida</taxon>
        <taxon>Poales</taxon>
        <taxon>Poaceae</taxon>
        <taxon>BOP clade</taxon>
        <taxon>Oryzoideae</taxon>
        <taxon>Oryzeae</taxon>
        <taxon>Oryzinae</taxon>
        <taxon>Oryza</taxon>
    </lineage>
</organism>
<dbReference type="Gramene" id="OB04G11460.1">
    <property type="protein sequence ID" value="OB04G11460.1"/>
    <property type="gene ID" value="OB04G11460"/>
</dbReference>
<dbReference type="PANTHER" id="PTHR31325">
    <property type="entry name" value="OS01G0798800 PROTEIN-RELATED"/>
    <property type="match status" value="1"/>
</dbReference>
<dbReference type="AlphaFoldDB" id="J3LVH1"/>
<evidence type="ECO:0000256" key="2">
    <source>
        <dbReference type="SAM" id="Phobius"/>
    </source>
</evidence>
<feature type="transmembrane region" description="Helical" evidence="2">
    <location>
        <begin position="262"/>
        <end position="284"/>
    </location>
</feature>